<proteinExistence type="predicted"/>
<dbReference type="InterPro" id="IPR032675">
    <property type="entry name" value="LRR_dom_sf"/>
</dbReference>
<evidence type="ECO:0008006" key="3">
    <source>
        <dbReference type="Google" id="ProtNLM"/>
    </source>
</evidence>
<comment type="caution">
    <text evidence="1">The sequence shown here is derived from an EMBL/GenBank/DDBJ whole genome shotgun (WGS) entry which is preliminary data.</text>
</comment>
<sequence length="340" mass="39375">MRANQILEFGDYYKDEFYPKTYHVQDLENDELMDTVSRIHINSRISTSELEAIADALKKRPQIDFRLYKNAFLNEAEWELFSHIRKLWIRIDRTLQSLNFLEKIPMLEKLAIEGSVEEKNPSLLPLQLLKNLKWLNLVDIQQDINQIVWPGALNHLGVTIPKLKEADFLSKIPAIHNLGIHQTKIKDYSFLINIPDLRVLWLSQLSNFNDDDSKLLSKMKDLQLVYLSRCKRITNLDFVPEVNELKILKIDHINIASFDPLSQSPQLNTLSASYVTPLDKRIDGLLNLKHVYFGGDIPKDEVARFKKEFKGIDAVIGPEIIKGNLAANEALFEMSYIYQV</sequence>
<dbReference type="AlphaFoldDB" id="A0A3E1YAB7"/>
<reference evidence="1 2" key="1">
    <citation type="submission" date="2018-07" db="EMBL/GenBank/DDBJ databases">
        <title>Chitinophaga K2CV101002-2 sp. nov., isolated from a monsoon evergreen broad-leaved forest soil.</title>
        <authorList>
            <person name="Lv Y."/>
        </authorList>
    </citation>
    <scope>NUCLEOTIDE SEQUENCE [LARGE SCALE GENOMIC DNA]</scope>
    <source>
        <strain evidence="1 2">GDMCC 1.1288</strain>
    </source>
</reference>
<dbReference type="Proteomes" id="UP000260644">
    <property type="component" value="Unassembled WGS sequence"/>
</dbReference>
<dbReference type="RefSeq" id="WP_116976052.1">
    <property type="nucleotide sequence ID" value="NZ_QPMM01000006.1"/>
</dbReference>
<protein>
    <recommendedName>
        <fullName evidence="3">Leucine-rich repeat domain-containing protein</fullName>
    </recommendedName>
</protein>
<dbReference type="EMBL" id="QPMM01000006">
    <property type="protein sequence ID" value="RFS22659.1"/>
    <property type="molecule type" value="Genomic_DNA"/>
</dbReference>
<dbReference type="SUPFAM" id="SSF52058">
    <property type="entry name" value="L domain-like"/>
    <property type="match status" value="1"/>
</dbReference>
<accession>A0A3E1YAB7</accession>
<organism evidence="1 2">
    <name type="scientific">Chitinophaga silvatica</name>
    <dbReference type="NCBI Taxonomy" id="2282649"/>
    <lineage>
        <taxon>Bacteria</taxon>
        <taxon>Pseudomonadati</taxon>
        <taxon>Bacteroidota</taxon>
        <taxon>Chitinophagia</taxon>
        <taxon>Chitinophagales</taxon>
        <taxon>Chitinophagaceae</taxon>
        <taxon>Chitinophaga</taxon>
    </lineage>
</organism>
<keyword evidence="2" id="KW-1185">Reference proteome</keyword>
<evidence type="ECO:0000313" key="1">
    <source>
        <dbReference type="EMBL" id="RFS22659.1"/>
    </source>
</evidence>
<dbReference type="Gene3D" id="3.80.10.10">
    <property type="entry name" value="Ribonuclease Inhibitor"/>
    <property type="match status" value="1"/>
</dbReference>
<evidence type="ECO:0000313" key="2">
    <source>
        <dbReference type="Proteomes" id="UP000260644"/>
    </source>
</evidence>
<gene>
    <name evidence="1" type="ORF">DVR12_12750</name>
</gene>
<name>A0A3E1YAB7_9BACT</name>